<organism evidence="2">
    <name type="scientific">Hibiscus soymovirus</name>
    <dbReference type="NCBI Taxonomy" id="3023608"/>
    <lineage>
        <taxon>Viruses</taxon>
        <taxon>Riboviria</taxon>
        <taxon>Pararnavirae</taxon>
        <taxon>Artverviricota</taxon>
        <taxon>Revtraviricetes</taxon>
        <taxon>Ortervirales</taxon>
        <taxon>Caulimoviridae</taxon>
        <taxon>Soymovirus</taxon>
        <taxon>Soymovirus hibisci</taxon>
    </lineage>
</organism>
<evidence type="ECO:0000313" key="2">
    <source>
        <dbReference type="EMBL" id="WPF45110.1"/>
    </source>
</evidence>
<keyword evidence="1" id="KW-0175">Coiled coil</keyword>
<evidence type="ECO:0000256" key="1">
    <source>
        <dbReference type="SAM" id="Coils"/>
    </source>
</evidence>
<reference evidence="2" key="1">
    <citation type="submission" date="2023-09" db="EMBL/GenBank/DDBJ databases">
        <title>First report of Hibiscus soymovirus in Hibiscus rosa-sinensis in Colombia in mixed infection.</title>
        <authorList>
            <person name="Roy A."/>
            <person name="Grinstead S."/>
            <person name="Campos Pinzon J.C."/>
            <person name="Hammond J."/>
            <person name="Leon G."/>
        </authorList>
    </citation>
    <scope>NUCLEOTIDE SEQUENCE</scope>
    <source>
        <strain evidence="2">S86-THN-Tolima</strain>
    </source>
</reference>
<dbReference type="EMBL" id="OR621030">
    <property type="protein sequence ID" value="WPF45110.1"/>
    <property type="molecule type" value="Genomic_DNA"/>
</dbReference>
<proteinExistence type="predicted"/>
<protein>
    <submittedName>
        <fullName evidence="2">Uncharacterized protein</fullName>
    </submittedName>
</protein>
<name>A0AAF0YZG0_9VIRU</name>
<accession>A0AAF0YZG0</accession>
<feature type="coiled-coil region" evidence="1">
    <location>
        <begin position="107"/>
        <end position="141"/>
    </location>
</feature>
<sequence>MENPFKKNLETNIEYGVKPGSQPGLPINKKVYTIKENLLPTEYLLAAGKEIYEQNLTGNILSLLRIQNNQTEILSYICRILFEEISENKLEKIKEAIQFNKEILLKQDEDENRITILETKLEEIANQLKQINKEIEDLNKKL</sequence>